<dbReference type="Gene3D" id="3.30.40.10">
    <property type="entry name" value="Zinc/RING finger domain, C3HC4 (zinc finger)"/>
    <property type="match status" value="1"/>
</dbReference>
<dbReference type="GO" id="GO:0031593">
    <property type="term" value="F:polyubiquitin modification-dependent protein binding"/>
    <property type="evidence" value="ECO:0007669"/>
    <property type="project" value="TreeGrafter"/>
</dbReference>
<dbReference type="SUPFAM" id="SSF54236">
    <property type="entry name" value="Ubiquitin-like"/>
    <property type="match status" value="1"/>
</dbReference>
<dbReference type="GO" id="GO:0005654">
    <property type="term" value="C:nucleoplasm"/>
    <property type="evidence" value="ECO:0007669"/>
    <property type="project" value="TreeGrafter"/>
</dbReference>
<dbReference type="PROSITE" id="PS00518">
    <property type="entry name" value="ZF_RING_1"/>
    <property type="match status" value="1"/>
</dbReference>
<keyword evidence="2" id="KW-0863">Zinc-finger</keyword>
<dbReference type="GO" id="GO:0043161">
    <property type="term" value="P:proteasome-mediated ubiquitin-dependent protein catabolic process"/>
    <property type="evidence" value="ECO:0007669"/>
    <property type="project" value="TreeGrafter"/>
</dbReference>
<dbReference type="GO" id="GO:0005829">
    <property type="term" value="C:cytosol"/>
    <property type="evidence" value="ECO:0007669"/>
    <property type="project" value="TreeGrafter"/>
</dbReference>
<dbReference type="SUPFAM" id="SSF57850">
    <property type="entry name" value="RING/U-box"/>
    <property type="match status" value="1"/>
</dbReference>
<protein>
    <submittedName>
        <fullName evidence="5">Uv excision repair protein rad23</fullName>
    </submittedName>
</protein>
<keyword evidence="1" id="KW-0479">Metal-binding</keyword>
<dbReference type="EMBL" id="JAPDFW010000103">
    <property type="protein sequence ID" value="KAJ5069798.1"/>
    <property type="molecule type" value="Genomic_DNA"/>
</dbReference>
<evidence type="ECO:0000256" key="1">
    <source>
        <dbReference type="ARBA" id="ARBA00022723"/>
    </source>
</evidence>
<dbReference type="PROSITE" id="PS50053">
    <property type="entry name" value="UBIQUITIN_2"/>
    <property type="match status" value="1"/>
</dbReference>
<accession>A0A9Q0LBS9</accession>
<dbReference type="GO" id="GO:0043130">
    <property type="term" value="F:ubiquitin binding"/>
    <property type="evidence" value="ECO:0007669"/>
    <property type="project" value="TreeGrafter"/>
</dbReference>
<organism evidence="5 6">
    <name type="scientific">Anaeramoeba ignava</name>
    <name type="common">Anaerobic marine amoeba</name>
    <dbReference type="NCBI Taxonomy" id="1746090"/>
    <lineage>
        <taxon>Eukaryota</taxon>
        <taxon>Metamonada</taxon>
        <taxon>Anaeramoebidae</taxon>
        <taxon>Anaeramoeba</taxon>
    </lineage>
</organism>
<keyword evidence="3" id="KW-0862">Zinc</keyword>
<proteinExistence type="predicted"/>
<evidence type="ECO:0000313" key="5">
    <source>
        <dbReference type="EMBL" id="KAJ5069798.1"/>
    </source>
</evidence>
<keyword evidence="6" id="KW-1185">Reference proteome</keyword>
<name>A0A9Q0LBS9_ANAIG</name>
<comment type="caution">
    <text evidence="5">The sequence shown here is derived from an EMBL/GenBank/DDBJ whole genome shotgun (WGS) entry which is preliminary data.</text>
</comment>
<dbReference type="CDD" id="cd17039">
    <property type="entry name" value="Ubl_ubiquitin_like"/>
    <property type="match status" value="1"/>
</dbReference>
<dbReference type="OrthoDB" id="428577at2759"/>
<dbReference type="Gene3D" id="3.10.20.90">
    <property type="entry name" value="Phosphatidylinositol 3-kinase Catalytic Subunit, Chain A, domain 1"/>
    <property type="match status" value="1"/>
</dbReference>
<evidence type="ECO:0000256" key="2">
    <source>
        <dbReference type="ARBA" id="ARBA00022771"/>
    </source>
</evidence>
<gene>
    <name evidence="5" type="ORF">M0811_02376</name>
</gene>
<dbReference type="PANTHER" id="PTHR10621">
    <property type="entry name" value="UV EXCISION REPAIR PROTEIN RAD23"/>
    <property type="match status" value="1"/>
</dbReference>
<evidence type="ECO:0000313" key="6">
    <source>
        <dbReference type="Proteomes" id="UP001149090"/>
    </source>
</evidence>
<evidence type="ECO:0000256" key="3">
    <source>
        <dbReference type="ARBA" id="ARBA00022833"/>
    </source>
</evidence>
<dbReference type="Pfam" id="PF00240">
    <property type="entry name" value="ubiquitin"/>
    <property type="match status" value="1"/>
</dbReference>
<dbReference type="GO" id="GO:0070628">
    <property type="term" value="F:proteasome binding"/>
    <property type="evidence" value="ECO:0007669"/>
    <property type="project" value="TreeGrafter"/>
</dbReference>
<reference evidence="5" key="1">
    <citation type="submission" date="2022-10" db="EMBL/GenBank/DDBJ databases">
        <title>Novel sulphate-reducing endosymbionts in the free-living metamonad Anaeramoeba.</title>
        <authorList>
            <person name="Jerlstrom-Hultqvist J."/>
            <person name="Cepicka I."/>
            <person name="Gallot-Lavallee L."/>
            <person name="Salas-Leiva D."/>
            <person name="Curtis B.A."/>
            <person name="Zahonova K."/>
            <person name="Pipaliya S."/>
            <person name="Dacks J."/>
            <person name="Roger A.J."/>
        </authorList>
    </citation>
    <scope>NUCLEOTIDE SEQUENCE</scope>
    <source>
        <strain evidence="5">BMAN</strain>
    </source>
</reference>
<dbReference type="PANTHER" id="PTHR10621:SF0">
    <property type="entry name" value="UV EXCISION REPAIR PROTEIN RAD23"/>
    <property type="match status" value="1"/>
</dbReference>
<feature type="domain" description="Ubiquitin-like" evidence="4">
    <location>
        <begin position="2"/>
        <end position="77"/>
    </location>
</feature>
<dbReference type="InterPro" id="IPR000626">
    <property type="entry name" value="Ubiquitin-like_dom"/>
</dbReference>
<dbReference type="InterPro" id="IPR029071">
    <property type="entry name" value="Ubiquitin-like_domsf"/>
</dbReference>
<dbReference type="Proteomes" id="UP001149090">
    <property type="component" value="Unassembled WGS sequence"/>
</dbReference>
<sequence length="370" mass="43236">MQKILIKTISNQNYPIFINLNETVSSLKEKIEYKIDISRELQKLIWKDQLLEDSKTLSSYGVLNEDEVLLIFKVKKKPVLISDFVKDIFPFSLIEESQQINEIIISIKKYNDLFDGKTYELDLKTIPIRMSFWLERLTPISEKQSPSRHSWLNLSPGESIPGKVVTANMNTFEEGTIEIDEINEKIIFNPKKPLISKFGYRCFLTSSTGIKNSEFESLTDLCPSTFYYDFIWEETPNKNPKSIQINQNDLEIFPEMNPQEKWDQMRFFSIIDDPNINSEESKPLEKSLAKINVANLLEFKRGWKEYKNQIQILKEQFQQIILCDCGAFVRDTVLIPCGHTFCRKCAENCLANTCRKCFTKPEKLNPFHFD</sequence>
<dbReference type="InterPro" id="IPR013083">
    <property type="entry name" value="Znf_RING/FYVE/PHD"/>
</dbReference>
<dbReference type="AlphaFoldDB" id="A0A9Q0LBS9"/>
<dbReference type="GO" id="GO:0008270">
    <property type="term" value="F:zinc ion binding"/>
    <property type="evidence" value="ECO:0007669"/>
    <property type="project" value="UniProtKB-KW"/>
</dbReference>
<dbReference type="SMART" id="SM00213">
    <property type="entry name" value="UBQ"/>
    <property type="match status" value="1"/>
</dbReference>
<evidence type="ECO:0000259" key="4">
    <source>
        <dbReference type="PROSITE" id="PS50053"/>
    </source>
</evidence>
<dbReference type="InterPro" id="IPR017907">
    <property type="entry name" value="Znf_RING_CS"/>
</dbReference>